<protein>
    <recommendedName>
        <fullName evidence="5">MYND-type domain-containing protein</fullName>
    </recommendedName>
</protein>
<organism evidence="6 7">
    <name type="scientific">Collybia nuda</name>
    <dbReference type="NCBI Taxonomy" id="64659"/>
    <lineage>
        <taxon>Eukaryota</taxon>
        <taxon>Fungi</taxon>
        <taxon>Dikarya</taxon>
        <taxon>Basidiomycota</taxon>
        <taxon>Agaricomycotina</taxon>
        <taxon>Agaricomycetes</taxon>
        <taxon>Agaricomycetidae</taxon>
        <taxon>Agaricales</taxon>
        <taxon>Tricholomatineae</taxon>
        <taxon>Clitocybaceae</taxon>
        <taxon>Collybia</taxon>
    </lineage>
</organism>
<dbReference type="SUPFAM" id="SSF144232">
    <property type="entry name" value="HIT/MYND zinc finger-like"/>
    <property type="match status" value="1"/>
</dbReference>
<sequence length="468" mass="53325">MSDTHDAGDVPDYSVWGDKFNMEAFRTNPARWNKDWEKALRTRPASEVFTHMTKMFMKSMNNKEVIPMLRGQMIRMQEAVVKLWDSVEKLGGFEDSYSRVAGRQDARCWAPEITVSGLLKRSGQNFLELIQEFVKGKKEAGVGKPYFYPSPWWDKVLEGVPQSVPDGLDQRTVELSTIQRNDFITKYLLYVAMSVFHDISMGSAGMKPVTDLMTNDPHTTESFAKVAQNRREQPVVRCQSCTDTQVENGPKFMVCSTCKSKLNFTIHYCSAKCQAKDWPNHKKHCGKEKIAKKLPGTIHDPFWFQPDMPDGLRNIPINDRGTVGMDSLGFIDPKNAPRYSSALQRQVNLITADRDVDYFLFDNMDRPVRFVLEDPMLKMSFRIMRTEALSSENPKTVEGMAEHVIKVMGQKPGLSTAGIISQFNKEYGRDMTDKISRLESNRSENLTMPESTFLNVSQSITGDCRKLT</sequence>
<dbReference type="Gene3D" id="6.10.140.2220">
    <property type="match status" value="1"/>
</dbReference>
<dbReference type="PROSITE" id="PS50865">
    <property type="entry name" value="ZF_MYND_2"/>
    <property type="match status" value="1"/>
</dbReference>
<dbReference type="Proteomes" id="UP000807353">
    <property type="component" value="Unassembled WGS sequence"/>
</dbReference>
<dbReference type="AlphaFoldDB" id="A0A9P6CB85"/>
<evidence type="ECO:0000259" key="5">
    <source>
        <dbReference type="PROSITE" id="PS50865"/>
    </source>
</evidence>
<dbReference type="Pfam" id="PF01753">
    <property type="entry name" value="zf-MYND"/>
    <property type="match status" value="1"/>
</dbReference>
<dbReference type="OrthoDB" id="3188288at2759"/>
<evidence type="ECO:0000256" key="4">
    <source>
        <dbReference type="PROSITE-ProRule" id="PRU00134"/>
    </source>
</evidence>
<evidence type="ECO:0000313" key="6">
    <source>
        <dbReference type="EMBL" id="KAF9459187.1"/>
    </source>
</evidence>
<feature type="domain" description="MYND-type" evidence="5">
    <location>
        <begin position="238"/>
        <end position="285"/>
    </location>
</feature>
<comment type="caution">
    <text evidence="6">The sequence shown here is derived from an EMBL/GenBank/DDBJ whole genome shotgun (WGS) entry which is preliminary data.</text>
</comment>
<keyword evidence="3" id="KW-0862">Zinc</keyword>
<dbReference type="GO" id="GO:0008270">
    <property type="term" value="F:zinc ion binding"/>
    <property type="evidence" value="ECO:0007669"/>
    <property type="project" value="UniProtKB-KW"/>
</dbReference>
<name>A0A9P6CB85_9AGAR</name>
<evidence type="ECO:0000256" key="2">
    <source>
        <dbReference type="ARBA" id="ARBA00022771"/>
    </source>
</evidence>
<accession>A0A9P6CB85</accession>
<evidence type="ECO:0000256" key="3">
    <source>
        <dbReference type="ARBA" id="ARBA00022833"/>
    </source>
</evidence>
<dbReference type="EMBL" id="MU150322">
    <property type="protein sequence ID" value="KAF9459187.1"/>
    <property type="molecule type" value="Genomic_DNA"/>
</dbReference>
<evidence type="ECO:0000313" key="7">
    <source>
        <dbReference type="Proteomes" id="UP000807353"/>
    </source>
</evidence>
<proteinExistence type="predicted"/>
<keyword evidence="7" id="KW-1185">Reference proteome</keyword>
<evidence type="ECO:0000256" key="1">
    <source>
        <dbReference type="ARBA" id="ARBA00022723"/>
    </source>
</evidence>
<gene>
    <name evidence="6" type="ORF">BDZ94DRAFT_1312645</name>
</gene>
<dbReference type="InterPro" id="IPR002893">
    <property type="entry name" value="Znf_MYND"/>
</dbReference>
<reference evidence="6" key="1">
    <citation type="submission" date="2020-11" db="EMBL/GenBank/DDBJ databases">
        <authorList>
            <consortium name="DOE Joint Genome Institute"/>
            <person name="Ahrendt S."/>
            <person name="Riley R."/>
            <person name="Andreopoulos W."/>
            <person name="Labutti K."/>
            <person name="Pangilinan J."/>
            <person name="Ruiz-Duenas F.J."/>
            <person name="Barrasa J.M."/>
            <person name="Sanchez-Garcia M."/>
            <person name="Camarero S."/>
            <person name="Miyauchi S."/>
            <person name="Serrano A."/>
            <person name="Linde D."/>
            <person name="Babiker R."/>
            <person name="Drula E."/>
            <person name="Ayuso-Fernandez I."/>
            <person name="Pacheco R."/>
            <person name="Padilla G."/>
            <person name="Ferreira P."/>
            <person name="Barriuso J."/>
            <person name="Kellner H."/>
            <person name="Castanera R."/>
            <person name="Alfaro M."/>
            <person name="Ramirez L."/>
            <person name="Pisabarro A.G."/>
            <person name="Kuo A."/>
            <person name="Tritt A."/>
            <person name="Lipzen A."/>
            <person name="He G."/>
            <person name="Yan M."/>
            <person name="Ng V."/>
            <person name="Cullen D."/>
            <person name="Martin F."/>
            <person name="Rosso M.-N."/>
            <person name="Henrissat B."/>
            <person name="Hibbett D."/>
            <person name="Martinez A.T."/>
            <person name="Grigoriev I.V."/>
        </authorList>
    </citation>
    <scope>NUCLEOTIDE SEQUENCE</scope>
    <source>
        <strain evidence="6">CBS 247.69</strain>
    </source>
</reference>
<keyword evidence="2 4" id="KW-0863">Zinc-finger</keyword>
<keyword evidence="1" id="KW-0479">Metal-binding</keyword>